<dbReference type="EMBL" id="JANVFS010000051">
    <property type="protein sequence ID" value="KAJ4465368.1"/>
    <property type="molecule type" value="Genomic_DNA"/>
</dbReference>
<dbReference type="GO" id="GO:0003729">
    <property type="term" value="F:mRNA binding"/>
    <property type="evidence" value="ECO:0007669"/>
    <property type="project" value="TreeGrafter"/>
</dbReference>
<dbReference type="PANTHER" id="PTHR14005">
    <property type="entry name" value="EUKARYOTIC TRANSLATION INITIATION FACTOR 3, THETA SUBUNIT"/>
    <property type="match status" value="1"/>
</dbReference>
<dbReference type="GO" id="GO:0003743">
    <property type="term" value="F:translation initiation factor activity"/>
    <property type="evidence" value="ECO:0007669"/>
    <property type="project" value="UniProtKB-KW"/>
</dbReference>
<evidence type="ECO:0000256" key="3">
    <source>
        <dbReference type="ARBA" id="ARBA00022917"/>
    </source>
</evidence>
<keyword evidence="1" id="KW-0963">Cytoplasm</keyword>
<dbReference type="Pfam" id="PF22591">
    <property type="entry name" value="eIF3a_PCI_TPR-like"/>
    <property type="match status" value="1"/>
</dbReference>
<evidence type="ECO:0000259" key="4">
    <source>
        <dbReference type="Pfam" id="PF22591"/>
    </source>
</evidence>
<organism evidence="5 6">
    <name type="scientific">Lentinula lateritia</name>
    <dbReference type="NCBI Taxonomy" id="40482"/>
    <lineage>
        <taxon>Eukaryota</taxon>
        <taxon>Fungi</taxon>
        <taxon>Dikarya</taxon>
        <taxon>Basidiomycota</taxon>
        <taxon>Agaricomycotina</taxon>
        <taxon>Agaricomycetes</taxon>
        <taxon>Agaricomycetidae</taxon>
        <taxon>Agaricales</taxon>
        <taxon>Marasmiineae</taxon>
        <taxon>Omphalotaceae</taxon>
        <taxon>Lentinula</taxon>
    </lineage>
</organism>
<dbReference type="AlphaFoldDB" id="A0A9W9DDY8"/>
<comment type="caution">
    <text evidence="5">The sequence shown here is derived from an EMBL/GenBank/DDBJ whole genome shotgun (WGS) entry which is preliminary data.</text>
</comment>
<evidence type="ECO:0000313" key="6">
    <source>
        <dbReference type="Proteomes" id="UP001150238"/>
    </source>
</evidence>
<dbReference type="InterPro" id="IPR054711">
    <property type="entry name" value="eIF3a_PCI_TPR-like"/>
</dbReference>
<dbReference type="GO" id="GO:0002188">
    <property type="term" value="P:translation reinitiation"/>
    <property type="evidence" value="ECO:0007669"/>
    <property type="project" value="TreeGrafter"/>
</dbReference>
<dbReference type="GO" id="GO:0043614">
    <property type="term" value="C:multi-eIF complex"/>
    <property type="evidence" value="ECO:0007669"/>
    <property type="project" value="TreeGrafter"/>
</dbReference>
<dbReference type="Proteomes" id="UP001150238">
    <property type="component" value="Unassembled WGS sequence"/>
</dbReference>
<dbReference type="InterPro" id="IPR027512">
    <property type="entry name" value="EIF3A"/>
</dbReference>
<feature type="domain" description="eIF3a PCI" evidence="4">
    <location>
        <begin position="44"/>
        <end position="112"/>
    </location>
</feature>
<evidence type="ECO:0000256" key="1">
    <source>
        <dbReference type="ARBA" id="ARBA00022490"/>
    </source>
</evidence>
<reference evidence="5" key="1">
    <citation type="submission" date="2022-08" db="EMBL/GenBank/DDBJ databases">
        <authorList>
            <consortium name="DOE Joint Genome Institute"/>
            <person name="Min B."/>
            <person name="Riley R."/>
            <person name="Sierra-Patev S."/>
            <person name="Naranjo-Ortiz M."/>
            <person name="Looney B."/>
            <person name="Konkel Z."/>
            <person name="Slot J.C."/>
            <person name="Sakamoto Y."/>
            <person name="Steenwyk J.L."/>
            <person name="Rokas A."/>
            <person name="Carro J."/>
            <person name="Camarero S."/>
            <person name="Ferreira P."/>
            <person name="Molpeceres G."/>
            <person name="Ruiz-Duenas F.J."/>
            <person name="Serrano A."/>
            <person name="Henrissat B."/>
            <person name="Drula E."/>
            <person name="Hughes K.W."/>
            <person name="Mata J.L."/>
            <person name="Ishikawa N.K."/>
            <person name="Vargas-Isla R."/>
            <person name="Ushijima S."/>
            <person name="Smith C.A."/>
            <person name="Ahrendt S."/>
            <person name="Andreopoulos W."/>
            <person name="He G."/>
            <person name="Labutti K."/>
            <person name="Lipzen A."/>
            <person name="Ng V."/>
            <person name="Sandor L."/>
            <person name="Barry K."/>
            <person name="Martinez A.T."/>
            <person name="Xiao Y."/>
            <person name="Gibbons J.G."/>
            <person name="Terashima K."/>
            <person name="Hibbett D.S."/>
            <person name="Grigoriev I.V."/>
        </authorList>
    </citation>
    <scope>NUCLEOTIDE SEQUENCE</scope>
    <source>
        <strain evidence="5">Sp2 HRB7682 ss15</strain>
    </source>
</reference>
<keyword evidence="2" id="KW-0396">Initiation factor</keyword>
<dbReference type="GO" id="GO:0001732">
    <property type="term" value="P:formation of cytoplasmic translation initiation complex"/>
    <property type="evidence" value="ECO:0007669"/>
    <property type="project" value="TreeGrafter"/>
</dbReference>
<protein>
    <recommendedName>
        <fullName evidence="4">eIF3a PCI domain-containing protein</fullName>
    </recommendedName>
</protein>
<evidence type="ECO:0000256" key="2">
    <source>
        <dbReference type="ARBA" id="ARBA00022540"/>
    </source>
</evidence>
<sequence length="120" mass="12753">MVTSTGSGRLTFGTSATSRLTPVRGVKGVRIKVQELGGGAAGDVDDLEAPSTLESILLSSVSSPSSASSIHLDRTSRALITPSLKFLWESYRTSLETLKNNARLESIYQSVSVLRTTVKP</sequence>
<gene>
    <name evidence="5" type="ORF">C8J55DRAFT_589203</name>
</gene>
<name>A0A9W9DDY8_9AGAR</name>
<dbReference type="GO" id="GO:0071540">
    <property type="term" value="C:eukaryotic translation initiation factor 3 complex, eIF3e"/>
    <property type="evidence" value="ECO:0007669"/>
    <property type="project" value="TreeGrafter"/>
</dbReference>
<dbReference type="PANTHER" id="PTHR14005:SF0">
    <property type="entry name" value="EUKARYOTIC TRANSLATION INITIATION FACTOR 3 SUBUNIT A"/>
    <property type="match status" value="1"/>
</dbReference>
<dbReference type="GO" id="GO:0071541">
    <property type="term" value="C:eukaryotic translation initiation factor 3 complex, eIF3m"/>
    <property type="evidence" value="ECO:0007669"/>
    <property type="project" value="TreeGrafter"/>
</dbReference>
<proteinExistence type="predicted"/>
<evidence type="ECO:0000313" key="5">
    <source>
        <dbReference type="EMBL" id="KAJ4465368.1"/>
    </source>
</evidence>
<keyword evidence="3" id="KW-0648">Protein biosynthesis</keyword>
<reference evidence="5" key="2">
    <citation type="journal article" date="2023" name="Proc. Natl. Acad. Sci. U.S.A.">
        <title>A global phylogenomic analysis of the shiitake genus Lentinula.</title>
        <authorList>
            <person name="Sierra-Patev S."/>
            <person name="Min B."/>
            <person name="Naranjo-Ortiz M."/>
            <person name="Looney B."/>
            <person name="Konkel Z."/>
            <person name="Slot J.C."/>
            <person name="Sakamoto Y."/>
            <person name="Steenwyk J.L."/>
            <person name="Rokas A."/>
            <person name="Carro J."/>
            <person name="Camarero S."/>
            <person name="Ferreira P."/>
            <person name="Molpeceres G."/>
            <person name="Ruiz-Duenas F.J."/>
            <person name="Serrano A."/>
            <person name="Henrissat B."/>
            <person name="Drula E."/>
            <person name="Hughes K.W."/>
            <person name="Mata J.L."/>
            <person name="Ishikawa N.K."/>
            <person name="Vargas-Isla R."/>
            <person name="Ushijima S."/>
            <person name="Smith C.A."/>
            <person name="Donoghue J."/>
            <person name="Ahrendt S."/>
            <person name="Andreopoulos W."/>
            <person name="He G."/>
            <person name="LaButti K."/>
            <person name="Lipzen A."/>
            <person name="Ng V."/>
            <person name="Riley R."/>
            <person name="Sandor L."/>
            <person name="Barry K."/>
            <person name="Martinez A.T."/>
            <person name="Xiao Y."/>
            <person name="Gibbons J.G."/>
            <person name="Terashima K."/>
            <person name="Grigoriev I.V."/>
            <person name="Hibbett D."/>
        </authorList>
    </citation>
    <scope>NUCLEOTIDE SEQUENCE</scope>
    <source>
        <strain evidence="5">Sp2 HRB7682 ss15</strain>
    </source>
</reference>
<accession>A0A9W9DDY8</accession>